<dbReference type="AlphaFoldDB" id="A0A832ZYR5"/>
<evidence type="ECO:0000313" key="6">
    <source>
        <dbReference type="EMBL" id="HIQ32610.1"/>
    </source>
</evidence>
<organism evidence="6 7">
    <name type="scientific">Methanothermococcus okinawensis</name>
    <dbReference type="NCBI Taxonomy" id="155863"/>
    <lineage>
        <taxon>Archaea</taxon>
        <taxon>Methanobacteriati</taxon>
        <taxon>Methanobacteriota</taxon>
        <taxon>Methanomada group</taxon>
        <taxon>Methanococci</taxon>
        <taxon>Methanococcales</taxon>
        <taxon>Methanococcaceae</taxon>
        <taxon>Methanothermococcus</taxon>
    </lineage>
</organism>
<proteinExistence type="predicted"/>
<dbReference type="InterPro" id="IPR053432">
    <property type="entry name" value="THMPT_Glu_ligase"/>
</dbReference>
<dbReference type="InterPro" id="IPR004666">
    <property type="entry name" value="Rp_bS6_RimK/Lys_biosynth_LsyX"/>
</dbReference>
<dbReference type="Gene3D" id="3.30.1490.20">
    <property type="entry name" value="ATP-grasp fold, A domain"/>
    <property type="match status" value="1"/>
</dbReference>
<dbReference type="PANTHER" id="PTHR21621:SF0">
    <property type="entry name" value="BETA-CITRYLGLUTAMATE SYNTHASE B-RELATED"/>
    <property type="match status" value="1"/>
</dbReference>
<dbReference type="PANTHER" id="PTHR21621">
    <property type="entry name" value="RIBOSOMAL PROTEIN S6 MODIFICATION PROTEIN"/>
    <property type="match status" value="1"/>
</dbReference>
<evidence type="ECO:0000313" key="7">
    <source>
        <dbReference type="Proteomes" id="UP000623215"/>
    </source>
</evidence>
<keyword evidence="1" id="KW-0479">Metal-binding</keyword>
<gene>
    <name evidence="6" type="ORF">EYH55_03920</name>
</gene>
<evidence type="ECO:0000256" key="1">
    <source>
        <dbReference type="ARBA" id="ARBA00022723"/>
    </source>
</evidence>
<dbReference type="GO" id="GO:0046872">
    <property type="term" value="F:metal ion binding"/>
    <property type="evidence" value="ECO:0007669"/>
    <property type="project" value="UniProtKB-KW"/>
</dbReference>
<dbReference type="GO" id="GO:0016879">
    <property type="term" value="F:ligase activity, forming carbon-nitrogen bonds"/>
    <property type="evidence" value="ECO:0007669"/>
    <property type="project" value="TreeGrafter"/>
</dbReference>
<evidence type="ECO:0000256" key="3">
    <source>
        <dbReference type="ARBA" id="ARBA00022840"/>
    </source>
</evidence>
<dbReference type="InterPro" id="IPR013815">
    <property type="entry name" value="ATP_grasp_subdomain_1"/>
</dbReference>
<comment type="caution">
    <text evidence="6">The sequence shown here is derived from an EMBL/GenBank/DDBJ whole genome shotgun (WGS) entry which is preliminary data.</text>
</comment>
<evidence type="ECO:0000259" key="5">
    <source>
        <dbReference type="PROSITE" id="PS50975"/>
    </source>
</evidence>
<dbReference type="Proteomes" id="UP000623215">
    <property type="component" value="Unassembled WGS sequence"/>
</dbReference>
<dbReference type="Gene3D" id="3.40.50.20">
    <property type="match status" value="1"/>
</dbReference>
<feature type="domain" description="ATP-grasp" evidence="5">
    <location>
        <begin position="102"/>
        <end position="286"/>
    </location>
</feature>
<dbReference type="InterPro" id="IPR013651">
    <property type="entry name" value="ATP-grasp_RimK-type"/>
</dbReference>
<dbReference type="GO" id="GO:0005524">
    <property type="term" value="F:ATP binding"/>
    <property type="evidence" value="ECO:0007669"/>
    <property type="project" value="UniProtKB-UniRule"/>
</dbReference>
<protein>
    <submittedName>
        <fullName evidence="6">RimK family alpha-L-glutamate ligase</fullName>
    </submittedName>
</protein>
<dbReference type="Gene3D" id="3.30.470.20">
    <property type="entry name" value="ATP-grasp fold, B domain"/>
    <property type="match status" value="1"/>
</dbReference>
<keyword evidence="6" id="KW-0436">Ligase</keyword>
<evidence type="ECO:0000256" key="2">
    <source>
        <dbReference type="ARBA" id="ARBA00022741"/>
    </source>
</evidence>
<evidence type="ECO:0000256" key="4">
    <source>
        <dbReference type="PROSITE-ProRule" id="PRU00409"/>
    </source>
</evidence>
<dbReference type="SUPFAM" id="SSF56059">
    <property type="entry name" value="Glutathione synthetase ATP-binding domain-like"/>
    <property type="match status" value="1"/>
</dbReference>
<dbReference type="GO" id="GO:0005737">
    <property type="term" value="C:cytoplasm"/>
    <property type="evidence" value="ECO:0007669"/>
    <property type="project" value="TreeGrafter"/>
</dbReference>
<name>A0A832ZYR5_9EURY</name>
<dbReference type="InterPro" id="IPR011761">
    <property type="entry name" value="ATP-grasp"/>
</dbReference>
<dbReference type="EMBL" id="DQVW01000069">
    <property type="protein sequence ID" value="HIQ32610.1"/>
    <property type="molecule type" value="Genomic_DNA"/>
</dbReference>
<dbReference type="NCBIfam" id="NF040720">
    <property type="entry name" value="MptN_Meth"/>
    <property type="match status" value="1"/>
</dbReference>
<dbReference type="NCBIfam" id="TIGR00768">
    <property type="entry name" value="rimK_fam"/>
    <property type="match status" value="1"/>
</dbReference>
<accession>A0A832ZYR5</accession>
<dbReference type="PROSITE" id="PS50975">
    <property type="entry name" value="ATP_GRASP"/>
    <property type="match status" value="1"/>
</dbReference>
<reference evidence="6" key="1">
    <citation type="journal article" date="2020" name="ISME J.">
        <title>Gammaproteobacteria mediating utilization of methyl-, sulfur- and petroleum organic compounds in deep ocean hydrothermal plumes.</title>
        <authorList>
            <person name="Zhou Z."/>
            <person name="Liu Y."/>
            <person name="Pan J."/>
            <person name="Cron B.R."/>
            <person name="Toner B.M."/>
            <person name="Anantharaman K."/>
            <person name="Breier J.A."/>
            <person name="Dick G.J."/>
            <person name="Li M."/>
        </authorList>
    </citation>
    <scope>NUCLEOTIDE SEQUENCE</scope>
    <source>
        <strain evidence="6">SZUA-1534</strain>
    </source>
</reference>
<dbReference type="Pfam" id="PF08443">
    <property type="entry name" value="RimK"/>
    <property type="match status" value="1"/>
</dbReference>
<keyword evidence="3 4" id="KW-0067">ATP-binding</keyword>
<keyword evidence="2 4" id="KW-0547">Nucleotide-binding</keyword>
<sequence length="290" mass="33184">MKIGIVSESRDWVTSQLERVMRNLNISPVYIKPSGITSYTGVDIKFEYRGKNILDLDALFLRDLGDTNNYYRYDVFKYIEHYMPVINPPEALENCGNKFKTSALLDLYKVPHPRTLVTEDIDKAMAWIERFEDCVLKPIFGNGGEGIYRLKNKPLTTKLNLLNEYKKRYGVIYLQEFINTPGEEYRDIRAFVVGDKVVACMYRISNHWITNIRQNGRAESCEVTPEIESIALKAKRALGIVYGGVDIIEDRDGGLKVLEVNGAPSWEALSKVSKVDITRCLVEHMVNTID</sequence>